<feature type="region of interest" description="Disordered" evidence="2">
    <location>
        <begin position="46"/>
        <end position="76"/>
    </location>
</feature>
<evidence type="ECO:0000259" key="4">
    <source>
        <dbReference type="SMART" id="SM00854"/>
    </source>
</evidence>
<protein>
    <submittedName>
        <fullName evidence="5">Capsule biosynthesis protein CapA</fullName>
    </submittedName>
</protein>
<comment type="similarity">
    <text evidence="1">Belongs to the CapA family.</text>
</comment>
<dbReference type="CDD" id="cd07381">
    <property type="entry name" value="MPP_CapA"/>
    <property type="match status" value="1"/>
</dbReference>
<dbReference type="Pfam" id="PF09587">
    <property type="entry name" value="PGA_cap"/>
    <property type="match status" value="1"/>
</dbReference>
<feature type="chain" id="PRO_5039365057" evidence="3">
    <location>
        <begin position="25"/>
        <end position="424"/>
    </location>
</feature>
<dbReference type="InterPro" id="IPR029052">
    <property type="entry name" value="Metallo-depent_PP-like"/>
</dbReference>
<name>A0A6N2TLA7_9FIRM</name>
<feature type="domain" description="Capsule synthesis protein CapA" evidence="4">
    <location>
        <begin position="83"/>
        <end position="330"/>
    </location>
</feature>
<dbReference type="PANTHER" id="PTHR33393:SF12">
    <property type="entry name" value="CAPSULE BIOSYNTHESIS PROTEIN CAPA"/>
    <property type="match status" value="1"/>
</dbReference>
<gene>
    <name evidence="5" type="primary">capA</name>
    <name evidence="5" type="ORF">AVLFYP127_00690</name>
</gene>
<dbReference type="InterPro" id="IPR019079">
    <property type="entry name" value="Capsule_synth_CapA"/>
</dbReference>
<reference evidence="5" key="1">
    <citation type="submission" date="2019-11" db="EMBL/GenBank/DDBJ databases">
        <authorList>
            <person name="Feng L."/>
        </authorList>
    </citation>
    <scope>NUCLEOTIDE SEQUENCE</scope>
    <source>
        <strain evidence="5">AvaginalisLFYP127</strain>
    </source>
</reference>
<evidence type="ECO:0000256" key="2">
    <source>
        <dbReference type="SAM" id="MobiDB-lite"/>
    </source>
</evidence>
<proteinExistence type="inferred from homology"/>
<dbReference type="AlphaFoldDB" id="A0A6N2TLA7"/>
<keyword evidence="3" id="KW-0732">Signal</keyword>
<dbReference type="PROSITE" id="PS51257">
    <property type="entry name" value="PROKAR_LIPOPROTEIN"/>
    <property type="match status" value="1"/>
</dbReference>
<dbReference type="SMART" id="SM00854">
    <property type="entry name" value="PGA_cap"/>
    <property type="match status" value="1"/>
</dbReference>
<accession>A0A6N2TLA7</accession>
<dbReference type="SUPFAM" id="SSF56300">
    <property type="entry name" value="Metallo-dependent phosphatases"/>
    <property type="match status" value="1"/>
</dbReference>
<feature type="signal peptide" evidence="3">
    <location>
        <begin position="1"/>
        <end position="24"/>
    </location>
</feature>
<dbReference type="RefSeq" id="WP_156329194.1">
    <property type="nucleotide sequence ID" value="NZ_CACRSW010000027.1"/>
</dbReference>
<dbReference type="Gene3D" id="3.60.21.10">
    <property type="match status" value="1"/>
</dbReference>
<evidence type="ECO:0000256" key="3">
    <source>
        <dbReference type="SAM" id="SignalP"/>
    </source>
</evidence>
<dbReference type="PANTHER" id="PTHR33393">
    <property type="entry name" value="POLYGLUTAMINE SYNTHESIS ACCESSORY PROTEIN RV0574C-RELATED"/>
    <property type="match status" value="1"/>
</dbReference>
<dbReference type="InterPro" id="IPR052169">
    <property type="entry name" value="CW_Biosynth-Accessory"/>
</dbReference>
<evidence type="ECO:0000256" key="1">
    <source>
        <dbReference type="ARBA" id="ARBA00005662"/>
    </source>
</evidence>
<feature type="compositionally biased region" description="Low complexity" evidence="2">
    <location>
        <begin position="54"/>
        <end position="63"/>
    </location>
</feature>
<sequence length="424" mass="48231">MKKIKRILSVIFIFFLAISFTSCKKNEDKTDSNSNIAENIIIKERKKSNDDSSDSNNKKINISKIEKKDSNTNDSDSKVEKINIKAFGDIMAHMGQVNYAKNYGKGNYDFSRQFEYIKEFVSDSDLAIGNFETSINPDKQPSGFPQFTSPAEYLKDIKGAGFDLLSTANNHTLDSEEKGIYDTMEAMDKEGIVHCGTRKAGESRIKYIQVKNMKIGFLSYTYGVNGLESLVVNHKPNEIINYLDEKIIEEDIKEARKNSDFIIVYPHWGIEYQSYPAQEHISLARNMIKWGADVVIGNHPHVVQPAERYKAENGKEGYIAYACGNFVSNQSLEALGDIRTEQSVAFDINVEKNTKTGKVKLGEVNFYPIWVGHINDEYGKLSRVYRTKDFLEGGKYFDKVDENQRARILKADQMVKETINTKVQ</sequence>
<organism evidence="5">
    <name type="scientific">Anaerococcus vaginalis</name>
    <dbReference type="NCBI Taxonomy" id="33037"/>
    <lineage>
        <taxon>Bacteria</taxon>
        <taxon>Bacillati</taxon>
        <taxon>Bacillota</taxon>
        <taxon>Tissierellia</taxon>
        <taxon>Tissierellales</taxon>
        <taxon>Peptoniphilaceae</taxon>
        <taxon>Anaerococcus</taxon>
    </lineage>
</organism>
<evidence type="ECO:0000313" key="5">
    <source>
        <dbReference type="EMBL" id="VYT06217.1"/>
    </source>
</evidence>
<feature type="compositionally biased region" description="Basic and acidic residues" evidence="2">
    <location>
        <begin position="64"/>
        <end position="76"/>
    </location>
</feature>
<dbReference type="EMBL" id="CACRSW010000027">
    <property type="protein sequence ID" value="VYT06217.1"/>
    <property type="molecule type" value="Genomic_DNA"/>
</dbReference>